<dbReference type="EMBL" id="JABAIA010000002">
    <property type="protein sequence ID" value="NLR66803.1"/>
    <property type="molecule type" value="Genomic_DNA"/>
</dbReference>
<feature type="domain" description="Activator of Hsp90 ATPase homologue 1/2-like C-terminal" evidence="2">
    <location>
        <begin position="15"/>
        <end position="90"/>
    </location>
</feature>
<dbReference type="InterPro" id="IPR013538">
    <property type="entry name" value="ASHA1/2-like_C"/>
</dbReference>
<dbReference type="SUPFAM" id="SSF55961">
    <property type="entry name" value="Bet v1-like"/>
    <property type="match status" value="1"/>
</dbReference>
<dbReference type="RefSeq" id="WP_168872707.1">
    <property type="nucleotide sequence ID" value="NZ_JABAIA010000002.1"/>
</dbReference>
<dbReference type="InterPro" id="IPR023393">
    <property type="entry name" value="START-like_dom_sf"/>
</dbReference>
<name>A0A847RUP9_9BACT</name>
<accession>A0A847RUP9</accession>
<dbReference type="Gene3D" id="3.30.530.20">
    <property type="match status" value="1"/>
</dbReference>
<comment type="caution">
    <text evidence="3">The sequence shown here is derived from an EMBL/GenBank/DDBJ whole genome shotgun (WGS) entry which is preliminary data.</text>
</comment>
<evidence type="ECO:0000313" key="3">
    <source>
        <dbReference type="EMBL" id="NLR66803.1"/>
    </source>
</evidence>
<evidence type="ECO:0000259" key="2">
    <source>
        <dbReference type="Pfam" id="PF08327"/>
    </source>
</evidence>
<keyword evidence="4" id="KW-1185">Reference proteome</keyword>
<protein>
    <submittedName>
        <fullName evidence="3">Polyketide cyclase</fullName>
    </submittedName>
</protein>
<dbReference type="AlphaFoldDB" id="A0A847RUP9"/>
<dbReference type="Proteomes" id="UP000570474">
    <property type="component" value="Unassembled WGS sequence"/>
</dbReference>
<gene>
    <name evidence="3" type="ORF">HGH92_21015</name>
</gene>
<sequence>MENQTALLSASTLVKAPIEKIWDYWTGPEHIMQWNNPSTEWKTTSVENDVRSGGKFSFVMETANGSGFTFAGTYDEVILHEKLSYVLSDGRRTIDLFSITPEGVSITELFDPEKGTPETEQQAFCAGVLEHFRRYAENH</sequence>
<evidence type="ECO:0000256" key="1">
    <source>
        <dbReference type="ARBA" id="ARBA00006817"/>
    </source>
</evidence>
<proteinExistence type="inferred from homology"/>
<organism evidence="3 4">
    <name type="scientific">Chitinophaga varians</name>
    <dbReference type="NCBI Taxonomy" id="2202339"/>
    <lineage>
        <taxon>Bacteria</taxon>
        <taxon>Pseudomonadati</taxon>
        <taxon>Bacteroidota</taxon>
        <taxon>Chitinophagia</taxon>
        <taxon>Chitinophagales</taxon>
        <taxon>Chitinophagaceae</taxon>
        <taxon>Chitinophaga</taxon>
    </lineage>
</organism>
<dbReference type="Pfam" id="PF08327">
    <property type="entry name" value="AHSA1"/>
    <property type="match status" value="1"/>
</dbReference>
<reference evidence="3 4" key="1">
    <citation type="submission" date="2020-04" db="EMBL/GenBank/DDBJ databases">
        <authorList>
            <person name="Yin C."/>
        </authorList>
    </citation>
    <scope>NUCLEOTIDE SEQUENCE [LARGE SCALE GENOMIC DNA]</scope>
    <source>
        <strain evidence="3 4">Ae27</strain>
    </source>
</reference>
<evidence type="ECO:0000313" key="4">
    <source>
        <dbReference type="Proteomes" id="UP000570474"/>
    </source>
</evidence>
<comment type="similarity">
    <text evidence="1">Belongs to the AHA1 family.</text>
</comment>